<reference evidence="1" key="1">
    <citation type="submission" date="2022-09" db="EMBL/GenBank/DDBJ databases">
        <title>Tahibacter sp. nov., isolated from a fresh water.</title>
        <authorList>
            <person name="Baek J.H."/>
            <person name="Lee J.K."/>
            <person name="Kim J.M."/>
            <person name="Jeon C.O."/>
        </authorList>
    </citation>
    <scope>NUCLEOTIDE SEQUENCE</scope>
    <source>
        <strain evidence="1">W38</strain>
    </source>
</reference>
<dbReference type="Proteomes" id="UP001064632">
    <property type="component" value="Chromosome"/>
</dbReference>
<gene>
    <name evidence="1" type="ORF">N4264_02255</name>
</gene>
<dbReference type="Gene3D" id="1.10.10.1320">
    <property type="entry name" value="Anti-sigma factor, zinc-finger domain"/>
    <property type="match status" value="1"/>
</dbReference>
<proteinExistence type="predicted"/>
<protein>
    <recommendedName>
        <fullName evidence="3">Anti-sigma factor RsiW</fullName>
    </recommendedName>
</protein>
<accession>A0ABY6BG54</accession>
<evidence type="ECO:0000313" key="1">
    <source>
        <dbReference type="EMBL" id="UXI68497.1"/>
    </source>
</evidence>
<dbReference type="InterPro" id="IPR041916">
    <property type="entry name" value="Anti_sigma_zinc_sf"/>
</dbReference>
<dbReference type="EMBL" id="CP104694">
    <property type="protein sequence ID" value="UXI68497.1"/>
    <property type="molecule type" value="Genomic_DNA"/>
</dbReference>
<keyword evidence="2" id="KW-1185">Reference proteome</keyword>
<dbReference type="RefSeq" id="WP_261695456.1">
    <property type="nucleotide sequence ID" value="NZ_CP104694.1"/>
</dbReference>
<sequence>MRDHIQSLLPWYINGTLSDAERASVERYLSEHPEEQSALDFWRHVASEQRRTAANAPEDIALQKTLERIRRETAPAGKPARRAADTQSRWSWLRLDNWLRPAFAVALLVVAVQSTLLLQAPSRPPVLYRGAGPVASVADGARITADSAFLRIVFDPSATEGEIRVLVAGTGGWVVGGPGEGGEYYLAVARQRAIAAADELRTSRVVKDVTPVTAVPPPG</sequence>
<name>A0ABY6BG54_9GAMM</name>
<evidence type="ECO:0000313" key="2">
    <source>
        <dbReference type="Proteomes" id="UP001064632"/>
    </source>
</evidence>
<organism evidence="1 2">
    <name type="scientific">Tahibacter amnicola</name>
    <dbReference type="NCBI Taxonomy" id="2976241"/>
    <lineage>
        <taxon>Bacteria</taxon>
        <taxon>Pseudomonadati</taxon>
        <taxon>Pseudomonadota</taxon>
        <taxon>Gammaproteobacteria</taxon>
        <taxon>Lysobacterales</taxon>
        <taxon>Rhodanobacteraceae</taxon>
        <taxon>Tahibacter</taxon>
    </lineage>
</organism>
<evidence type="ECO:0008006" key="3">
    <source>
        <dbReference type="Google" id="ProtNLM"/>
    </source>
</evidence>